<dbReference type="Gene3D" id="3.90.1300.10">
    <property type="entry name" value="Amidase signature (AS) domain"/>
    <property type="match status" value="1"/>
</dbReference>
<dbReference type="PANTHER" id="PTHR11895">
    <property type="entry name" value="TRANSAMIDASE"/>
    <property type="match status" value="1"/>
</dbReference>
<dbReference type="GO" id="GO:0005524">
    <property type="term" value="F:ATP binding"/>
    <property type="evidence" value="ECO:0007669"/>
    <property type="project" value="UniProtKB-KW"/>
</dbReference>
<evidence type="ECO:0000256" key="5">
    <source>
        <dbReference type="ARBA" id="ARBA00022917"/>
    </source>
</evidence>
<dbReference type="Proteomes" id="UP000469890">
    <property type="component" value="Unassembled WGS sequence"/>
</dbReference>
<feature type="active site" description="Charge relay system" evidence="7">
    <location>
        <position position="94"/>
    </location>
</feature>
<comment type="catalytic activity">
    <reaction evidence="6 7">
        <text>L-glutamyl-tRNA(Gln) + L-glutamine + ATP + H2O = L-glutaminyl-tRNA(Gln) + L-glutamate + ADP + phosphate + H(+)</text>
        <dbReference type="Rhea" id="RHEA:17521"/>
        <dbReference type="Rhea" id="RHEA-COMP:9681"/>
        <dbReference type="Rhea" id="RHEA-COMP:9684"/>
        <dbReference type="ChEBI" id="CHEBI:15377"/>
        <dbReference type="ChEBI" id="CHEBI:15378"/>
        <dbReference type="ChEBI" id="CHEBI:29985"/>
        <dbReference type="ChEBI" id="CHEBI:30616"/>
        <dbReference type="ChEBI" id="CHEBI:43474"/>
        <dbReference type="ChEBI" id="CHEBI:58359"/>
        <dbReference type="ChEBI" id="CHEBI:78520"/>
        <dbReference type="ChEBI" id="CHEBI:78521"/>
        <dbReference type="ChEBI" id="CHEBI:456216"/>
        <dbReference type="EC" id="6.3.5.7"/>
    </reaction>
</comment>
<dbReference type="EMBL" id="JAAECE010000007">
    <property type="protein sequence ID" value="KAF1798813.1"/>
    <property type="molecule type" value="Genomic_DNA"/>
</dbReference>
<dbReference type="InterPro" id="IPR036928">
    <property type="entry name" value="AS_sf"/>
</dbReference>
<comment type="function">
    <text evidence="7">Allows the formation of correctly charged Gln-tRNA(Gln) through the transamidation of misacylated Glu-tRNA(Gln) in the mitochondria. The reaction takes place in the presence of glutamine and ATP through an activated gamma-phospho-Glu-tRNA(Gln).</text>
</comment>
<dbReference type="GO" id="GO:0030956">
    <property type="term" value="C:glutamyl-tRNA(Gln) amidotransferase complex"/>
    <property type="evidence" value="ECO:0007669"/>
    <property type="project" value="UniProtKB-UniRule"/>
</dbReference>
<dbReference type="PANTHER" id="PTHR11895:SF7">
    <property type="entry name" value="GLUTAMYL-TRNA(GLN) AMIDOTRANSFERASE SUBUNIT A, MITOCHONDRIAL"/>
    <property type="match status" value="1"/>
</dbReference>
<dbReference type="Pfam" id="PF01425">
    <property type="entry name" value="Amidase"/>
    <property type="match status" value="1"/>
</dbReference>
<reference evidence="9 10" key="1">
    <citation type="submission" date="2019-09" db="EMBL/GenBank/DDBJ databases">
        <authorList>
            <consortium name="DOE Joint Genome Institute"/>
            <person name="Mondo S.J."/>
            <person name="Navarro-Mendoza M.I."/>
            <person name="Perez-Arques C."/>
            <person name="Panchal S."/>
            <person name="Nicolas F.E."/>
            <person name="Ganguly P."/>
            <person name="Pangilinan J."/>
            <person name="Grigoriev I."/>
            <person name="Heitman J."/>
            <person name="Sanya K."/>
            <person name="Garre V."/>
        </authorList>
    </citation>
    <scope>NUCLEOTIDE SEQUENCE [LARGE SCALE GENOMIC DNA]</scope>
    <source>
        <strain evidence="9 10">MU402</strain>
    </source>
</reference>
<name>A0A8H4EZL8_MUCCL</name>
<dbReference type="AlphaFoldDB" id="A0A8H4EZL8"/>
<dbReference type="EC" id="6.3.5.7" evidence="7"/>
<dbReference type="GO" id="GO:0005739">
    <property type="term" value="C:mitochondrion"/>
    <property type="evidence" value="ECO:0007669"/>
    <property type="project" value="UniProtKB-SubCell"/>
</dbReference>
<evidence type="ECO:0000256" key="2">
    <source>
        <dbReference type="ARBA" id="ARBA00022598"/>
    </source>
</evidence>
<dbReference type="NCBIfam" id="TIGR00132">
    <property type="entry name" value="gatA"/>
    <property type="match status" value="1"/>
</dbReference>
<comment type="caution">
    <text evidence="9">The sequence shown here is derived from an EMBL/GenBank/DDBJ whole genome shotgun (WGS) entry which is preliminary data.</text>
</comment>
<comment type="similarity">
    <text evidence="1 7">Belongs to the amidase family. GatA subfamily.</text>
</comment>
<dbReference type="InterPro" id="IPR000120">
    <property type="entry name" value="Amidase"/>
</dbReference>
<dbReference type="InterPro" id="IPR004412">
    <property type="entry name" value="GatA"/>
</dbReference>
<comment type="subunit">
    <text evidence="7">Subunit of the heterotrimeric GatCAB amidotransferase (AdT) complex, composed of A, B and C subunits.</text>
</comment>
<dbReference type="HAMAP" id="MF_00120">
    <property type="entry name" value="GatA"/>
    <property type="match status" value="1"/>
</dbReference>
<keyword evidence="3 7" id="KW-0547">Nucleotide-binding</keyword>
<gene>
    <name evidence="9" type="ORF">FB192DRAFT_1393405</name>
</gene>
<feature type="active site" description="Acyl-ester intermediate" evidence="7">
    <location>
        <position position="197"/>
    </location>
</feature>
<dbReference type="GO" id="GO:0050567">
    <property type="term" value="F:glutaminyl-tRNA synthase (glutamine-hydrolyzing) activity"/>
    <property type="evidence" value="ECO:0007669"/>
    <property type="project" value="UniProtKB-UniRule"/>
</dbReference>
<dbReference type="PROSITE" id="PS00571">
    <property type="entry name" value="AMIDASES"/>
    <property type="match status" value="1"/>
</dbReference>
<sequence length="522" mass="56950">MPWMVAAFSRFNIMLSRSIRRAAQQCVVSKNCRYSSTIALKNALDTIEQYNPDINAFISVNDSHVLQEKAKASDQRQSQGNPLSALDGTTVAIKDNICTSFLPTTCASNMLRDFTSPYDATVVKLLDEAGALIVGKTNMDEFGMGSYNAHSAFGPVINPIGHSKKEKRSAGGSSGGSAASVAMNMCTAALGSDTGGSVRMPASYCGLVGFKPTYGRCSRHGLVAYANSLDTIGILTRNVQDCAKVYDIIAHYDVQDPTSIPNELRHQLDDQQQTLLSRLQQQGNLEGLTVGVPQEFYVDSLSPQVLEVWRNGIQHLKDLGATIKSVSIPHISLALPAYYIIALAEASSNLSRYDGIRYGYRSSDIDQADHQLLYEATRTHGFGHEVQRRILLGTHVLTAGTFETLFLPAQKARRLIQSEFNQVFLQPNLLDNDTTKHGEADVLLVPSATSAAPDLDRTSSTESGVDEYIDDVMTLPANLAGIPAITVPFKEKGQDYPIGLQLLGQYGHDKFLLHVAEQMTRR</sequence>
<proteinExistence type="inferred from homology"/>
<evidence type="ECO:0000256" key="1">
    <source>
        <dbReference type="ARBA" id="ARBA00008069"/>
    </source>
</evidence>
<keyword evidence="4 7" id="KW-0067">ATP-binding</keyword>
<feature type="active site" description="Charge relay system" evidence="7">
    <location>
        <position position="173"/>
    </location>
</feature>
<dbReference type="SUPFAM" id="SSF75304">
    <property type="entry name" value="Amidase signature (AS) enzymes"/>
    <property type="match status" value="1"/>
</dbReference>
<organism evidence="9 10">
    <name type="scientific">Mucor circinelloides f. lusitanicus</name>
    <name type="common">Mucor racemosus var. lusitanicus</name>
    <dbReference type="NCBI Taxonomy" id="29924"/>
    <lineage>
        <taxon>Eukaryota</taxon>
        <taxon>Fungi</taxon>
        <taxon>Fungi incertae sedis</taxon>
        <taxon>Mucoromycota</taxon>
        <taxon>Mucoromycotina</taxon>
        <taxon>Mucoromycetes</taxon>
        <taxon>Mucorales</taxon>
        <taxon>Mucorineae</taxon>
        <taxon>Mucoraceae</taxon>
        <taxon>Mucor</taxon>
    </lineage>
</organism>
<evidence type="ECO:0000313" key="10">
    <source>
        <dbReference type="Proteomes" id="UP000469890"/>
    </source>
</evidence>
<comment type="subcellular location">
    <subcellularLocation>
        <location evidence="7">Mitochondrion</location>
    </subcellularLocation>
</comment>
<evidence type="ECO:0000313" key="9">
    <source>
        <dbReference type="EMBL" id="KAF1798813.1"/>
    </source>
</evidence>
<evidence type="ECO:0000256" key="7">
    <source>
        <dbReference type="HAMAP-Rule" id="MF_03150"/>
    </source>
</evidence>
<evidence type="ECO:0000259" key="8">
    <source>
        <dbReference type="Pfam" id="PF01425"/>
    </source>
</evidence>
<dbReference type="GO" id="GO:0016740">
    <property type="term" value="F:transferase activity"/>
    <property type="evidence" value="ECO:0007669"/>
    <property type="project" value="UniProtKB-KW"/>
</dbReference>
<dbReference type="InterPro" id="IPR023631">
    <property type="entry name" value="Amidase_dom"/>
</dbReference>
<evidence type="ECO:0000256" key="6">
    <source>
        <dbReference type="ARBA" id="ARBA00047407"/>
    </source>
</evidence>
<dbReference type="GO" id="GO:0070681">
    <property type="term" value="P:glutaminyl-tRNAGln biosynthesis via transamidation"/>
    <property type="evidence" value="ECO:0007669"/>
    <property type="project" value="UniProtKB-UniRule"/>
</dbReference>
<protein>
    <recommendedName>
        <fullName evidence="7">Glutamyl-tRNA(Gln) amidotransferase subunit A, mitochondrial</fullName>
        <shortName evidence="7">Glu-AdT subunit A</shortName>
        <ecNumber evidence="7">6.3.5.7</ecNumber>
    </recommendedName>
</protein>
<keyword evidence="5 7" id="KW-0648">Protein biosynthesis</keyword>
<evidence type="ECO:0000256" key="3">
    <source>
        <dbReference type="ARBA" id="ARBA00022741"/>
    </source>
</evidence>
<feature type="domain" description="Amidase" evidence="8">
    <location>
        <begin position="40"/>
        <end position="513"/>
    </location>
</feature>
<evidence type="ECO:0000256" key="4">
    <source>
        <dbReference type="ARBA" id="ARBA00022840"/>
    </source>
</evidence>
<keyword evidence="9" id="KW-0808">Transferase</keyword>
<dbReference type="GO" id="GO:0032543">
    <property type="term" value="P:mitochondrial translation"/>
    <property type="evidence" value="ECO:0007669"/>
    <property type="project" value="UniProtKB-UniRule"/>
</dbReference>
<accession>A0A8H4EZL8</accession>
<keyword evidence="7" id="KW-0496">Mitochondrion</keyword>
<dbReference type="InterPro" id="IPR020556">
    <property type="entry name" value="Amidase_CS"/>
</dbReference>
<keyword evidence="2 7" id="KW-0436">Ligase</keyword>